<feature type="transmembrane region" description="Helical" evidence="14">
    <location>
        <begin position="41"/>
        <end position="62"/>
    </location>
</feature>
<feature type="domain" description="Cytochrome c" evidence="16">
    <location>
        <begin position="269"/>
        <end position="356"/>
    </location>
</feature>
<dbReference type="SUPFAM" id="SSF81464">
    <property type="entry name" value="Cytochrome c oxidase subunit II-like, transmembrane region"/>
    <property type="match status" value="1"/>
</dbReference>
<dbReference type="GO" id="GO:0042773">
    <property type="term" value="P:ATP synthesis coupled electron transport"/>
    <property type="evidence" value="ECO:0007669"/>
    <property type="project" value="TreeGrafter"/>
</dbReference>
<evidence type="ECO:0000259" key="15">
    <source>
        <dbReference type="PROSITE" id="PS50857"/>
    </source>
</evidence>
<evidence type="ECO:0000256" key="6">
    <source>
        <dbReference type="ARBA" id="ARBA00022692"/>
    </source>
</evidence>
<comment type="similarity">
    <text evidence="2">Belongs to the cytochrome c oxidase subunit 2 family.</text>
</comment>
<evidence type="ECO:0000256" key="4">
    <source>
        <dbReference type="ARBA" id="ARBA00022448"/>
    </source>
</evidence>
<dbReference type="InterPro" id="IPR001505">
    <property type="entry name" value="Copper_CuA"/>
</dbReference>
<keyword evidence="5" id="KW-0349">Heme</keyword>
<keyword evidence="11" id="KW-0408">Iron</keyword>
<evidence type="ECO:0000256" key="7">
    <source>
        <dbReference type="ARBA" id="ARBA00022723"/>
    </source>
</evidence>
<dbReference type="InterPro" id="IPR036909">
    <property type="entry name" value="Cyt_c-like_dom_sf"/>
</dbReference>
<accession>A0A0F9YA41</accession>
<feature type="domain" description="Cytochrome c" evidence="16">
    <location>
        <begin position="367"/>
        <end position="455"/>
    </location>
</feature>
<keyword evidence="7" id="KW-0479">Metal-binding</keyword>
<keyword evidence="13 14" id="KW-0472">Membrane</keyword>
<evidence type="ECO:0000256" key="13">
    <source>
        <dbReference type="ARBA" id="ARBA00023136"/>
    </source>
</evidence>
<evidence type="ECO:0000256" key="1">
    <source>
        <dbReference type="ARBA" id="ARBA00004141"/>
    </source>
</evidence>
<evidence type="ECO:0000313" key="17">
    <source>
        <dbReference type="EMBL" id="KKO08852.1"/>
    </source>
</evidence>
<feature type="transmembrane region" description="Helical" evidence="14">
    <location>
        <begin position="83"/>
        <end position="107"/>
    </location>
</feature>
<feature type="domain" description="Cytochrome oxidase subunit II copper A binding" evidence="15">
    <location>
        <begin position="114"/>
        <end position="256"/>
    </location>
</feature>
<dbReference type="Gene3D" id="1.10.760.10">
    <property type="entry name" value="Cytochrome c-like domain"/>
    <property type="match status" value="2"/>
</dbReference>
<keyword evidence="6 14" id="KW-0812">Transmembrane</keyword>
<dbReference type="GO" id="GO:0005507">
    <property type="term" value="F:copper ion binding"/>
    <property type="evidence" value="ECO:0007669"/>
    <property type="project" value="InterPro"/>
</dbReference>
<evidence type="ECO:0000256" key="3">
    <source>
        <dbReference type="ARBA" id="ARBA00012949"/>
    </source>
</evidence>
<evidence type="ECO:0000256" key="5">
    <source>
        <dbReference type="ARBA" id="ARBA00022617"/>
    </source>
</evidence>
<evidence type="ECO:0000256" key="12">
    <source>
        <dbReference type="ARBA" id="ARBA00023008"/>
    </source>
</evidence>
<dbReference type="PANTHER" id="PTHR22888">
    <property type="entry name" value="CYTOCHROME C OXIDASE, SUBUNIT II"/>
    <property type="match status" value="1"/>
</dbReference>
<dbReference type="InterPro" id="IPR002429">
    <property type="entry name" value="CcO_II-like_C"/>
</dbReference>
<dbReference type="Pfam" id="PF00034">
    <property type="entry name" value="Cytochrom_C"/>
    <property type="match status" value="2"/>
</dbReference>
<dbReference type="GO" id="GO:0004129">
    <property type="term" value="F:cytochrome-c oxidase activity"/>
    <property type="evidence" value="ECO:0007669"/>
    <property type="project" value="UniProtKB-EC"/>
</dbReference>
<evidence type="ECO:0000259" key="16">
    <source>
        <dbReference type="PROSITE" id="PS51007"/>
    </source>
</evidence>
<proteinExistence type="inferred from homology"/>
<dbReference type="Gene3D" id="1.10.287.90">
    <property type="match status" value="1"/>
</dbReference>
<comment type="subcellular location">
    <subcellularLocation>
        <location evidence="1">Membrane</location>
        <topology evidence="1">Multi-pass membrane protein</topology>
    </subcellularLocation>
</comment>
<evidence type="ECO:0000256" key="10">
    <source>
        <dbReference type="ARBA" id="ARBA00022989"/>
    </source>
</evidence>
<dbReference type="EMBL" id="LAZR01000008">
    <property type="protein sequence ID" value="KKO08852.1"/>
    <property type="molecule type" value="Genomic_DNA"/>
</dbReference>
<evidence type="ECO:0000256" key="8">
    <source>
        <dbReference type="ARBA" id="ARBA00022967"/>
    </source>
</evidence>
<gene>
    <name evidence="17" type="ORF">LCGC14_0039710</name>
</gene>
<keyword evidence="8" id="KW-1278">Translocase</keyword>
<dbReference type="CDD" id="cd13919">
    <property type="entry name" value="CuRO_HCO_II_like_5"/>
    <property type="match status" value="1"/>
</dbReference>
<dbReference type="InterPro" id="IPR045187">
    <property type="entry name" value="CcO_II"/>
</dbReference>
<keyword evidence="10 14" id="KW-1133">Transmembrane helix</keyword>
<dbReference type="EC" id="7.1.1.9" evidence="3"/>
<dbReference type="InterPro" id="IPR008972">
    <property type="entry name" value="Cupredoxin"/>
</dbReference>
<keyword evidence="4" id="KW-0813">Transport</keyword>
<evidence type="ECO:0000256" key="14">
    <source>
        <dbReference type="SAM" id="Phobius"/>
    </source>
</evidence>
<dbReference type="PROSITE" id="PS51007">
    <property type="entry name" value="CYTC"/>
    <property type="match status" value="2"/>
</dbReference>
<organism evidence="17">
    <name type="scientific">marine sediment metagenome</name>
    <dbReference type="NCBI Taxonomy" id="412755"/>
    <lineage>
        <taxon>unclassified sequences</taxon>
        <taxon>metagenomes</taxon>
        <taxon>ecological metagenomes</taxon>
    </lineage>
</organism>
<keyword evidence="12" id="KW-0186">Copper</keyword>
<reference evidence="17" key="1">
    <citation type="journal article" date="2015" name="Nature">
        <title>Complex archaea that bridge the gap between prokaryotes and eukaryotes.</title>
        <authorList>
            <person name="Spang A."/>
            <person name="Saw J.H."/>
            <person name="Jorgensen S.L."/>
            <person name="Zaremba-Niedzwiedzka K."/>
            <person name="Martijn J."/>
            <person name="Lind A.E."/>
            <person name="van Eijk R."/>
            <person name="Schleper C."/>
            <person name="Guy L."/>
            <person name="Ettema T.J."/>
        </authorList>
    </citation>
    <scope>NUCLEOTIDE SEQUENCE</scope>
</reference>
<comment type="caution">
    <text evidence="17">The sequence shown here is derived from an EMBL/GenBank/DDBJ whole genome shotgun (WGS) entry which is preliminary data.</text>
</comment>
<dbReference type="Pfam" id="PF00116">
    <property type="entry name" value="COX2"/>
    <property type="match status" value="1"/>
</dbReference>
<evidence type="ECO:0000256" key="11">
    <source>
        <dbReference type="ARBA" id="ARBA00023004"/>
    </source>
</evidence>
<dbReference type="SUPFAM" id="SSF46626">
    <property type="entry name" value="Cytochrome c"/>
    <property type="match status" value="2"/>
</dbReference>
<dbReference type="GO" id="GO:0020037">
    <property type="term" value="F:heme binding"/>
    <property type="evidence" value="ECO:0007669"/>
    <property type="project" value="InterPro"/>
</dbReference>
<dbReference type="PROSITE" id="PS00078">
    <property type="entry name" value="COX2"/>
    <property type="match status" value="1"/>
</dbReference>
<dbReference type="PANTHER" id="PTHR22888:SF9">
    <property type="entry name" value="CYTOCHROME C OXIDASE SUBUNIT 2"/>
    <property type="match status" value="1"/>
</dbReference>
<dbReference type="InterPro" id="IPR009056">
    <property type="entry name" value="Cyt_c-like_dom"/>
</dbReference>
<dbReference type="AlphaFoldDB" id="A0A0F9YA41"/>
<dbReference type="PRINTS" id="PR01166">
    <property type="entry name" value="CYCOXIDASEII"/>
</dbReference>
<evidence type="ECO:0000256" key="9">
    <source>
        <dbReference type="ARBA" id="ARBA00022982"/>
    </source>
</evidence>
<dbReference type="SUPFAM" id="SSF49503">
    <property type="entry name" value="Cupredoxins"/>
    <property type="match status" value="1"/>
</dbReference>
<evidence type="ECO:0000256" key="2">
    <source>
        <dbReference type="ARBA" id="ARBA00007866"/>
    </source>
</evidence>
<dbReference type="Gene3D" id="2.60.40.420">
    <property type="entry name" value="Cupredoxins - blue copper proteins"/>
    <property type="match status" value="1"/>
</dbReference>
<dbReference type="PROSITE" id="PS50857">
    <property type="entry name" value="COX2_CUA"/>
    <property type="match status" value="1"/>
</dbReference>
<sequence>MAIAVVIVLLVVGSVVFHFVSPWWFTEIASHWTSVDFTINLTFWVTGFVFVAVNLFLAYSVFRYRQRKGEASKAVYEPENARLETGLTVLTTLGVAAMLAPGLFVWAQFVSVPEEATEFEAFGSQWQWAFRYPGDDGQLGTADIEHITETNPWGINPDDPNGQDDRVVKKPYMMLPIDQPVKALLRSRDVLHNYTVPQFRIKMDMVPGMVSYLWLTPTRTGVFDILCEQYCGLGHHIMRARVEVAPADQYAAWLQAQPTFAETQEQPDADIAAGQQSFMVCASCHGQQGEGNPQVNAPKLAGLQPWYIDRQLRYYQQGIRGAAEGDQLGAMMAPMANTVASPEARANVSAYIATLPQSPAATTITEGDPARGMRIYSANCASCHGDDGKGSWATDAPALAGMDDWYLATQLQKYRDGVRGAHRDDDYGYQMTSMVKAMRTQEQQNDVLSYINTLR</sequence>
<name>A0A0F9YA41_9ZZZZ</name>
<dbReference type="InterPro" id="IPR036257">
    <property type="entry name" value="Cyt_c_oxidase_su2_TM_sf"/>
</dbReference>
<dbReference type="GO" id="GO:0016020">
    <property type="term" value="C:membrane"/>
    <property type="evidence" value="ECO:0007669"/>
    <property type="project" value="UniProtKB-SubCell"/>
</dbReference>
<protein>
    <recommendedName>
        <fullName evidence="3">cytochrome-c oxidase</fullName>
        <ecNumber evidence="3">7.1.1.9</ecNumber>
    </recommendedName>
</protein>
<keyword evidence="9" id="KW-0249">Electron transport</keyword>